<keyword evidence="2" id="KW-1133">Transmembrane helix</keyword>
<keyword evidence="2" id="KW-0472">Membrane</keyword>
<gene>
    <name evidence="3" type="ORF">GCM10023225_19960</name>
</gene>
<proteinExistence type="predicted"/>
<feature type="transmembrane region" description="Helical" evidence="2">
    <location>
        <begin position="61"/>
        <end position="82"/>
    </location>
</feature>
<reference evidence="4" key="1">
    <citation type="journal article" date="2019" name="Int. J. Syst. Evol. Microbiol.">
        <title>The Global Catalogue of Microorganisms (GCM) 10K type strain sequencing project: providing services to taxonomists for standard genome sequencing and annotation.</title>
        <authorList>
            <consortium name="The Broad Institute Genomics Platform"/>
            <consortium name="The Broad Institute Genome Sequencing Center for Infectious Disease"/>
            <person name="Wu L."/>
            <person name="Ma J."/>
        </authorList>
    </citation>
    <scope>NUCLEOTIDE SEQUENCE [LARGE SCALE GENOMIC DNA]</scope>
    <source>
        <strain evidence="4">JCM 18126</strain>
    </source>
</reference>
<evidence type="ECO:0000256" key="1">
    <source>
        <dbReference type="SAM" id="MobiDB-lite"/>
    </source>
</evidence>
<feature type="region of interest" description="Disordered" evidence="1">
    <location>
        <begin position="153"/>
        <end position="180"/>
    </location>
</feature>
<comment type="caution">
    <text evidence="3">The sequence shown here is derived from an EMBL/GenBank/DDBJ whole genome shotgun (WGS) entry which is preliminary data.</text>
</comment>
<dbReference type="InterPro" id="IPR025325">
    <property type="entry name" value="DUF4231"/>
</dbReference>
<evidence type="ECO:0000256" key="2">
    <source>
        <dbReference type="SAM" id="Phobius"/>
    </source>
</evidence>
<accession>A0ABP9HVH0</accession>
<evidence type="ECO:0000313" key="3">
    <source>
        <dbReference type="EMBL" id="GAA4979625.1"/>
    </source>
</evidence>
<name>A0ABP9HVH0_9ACTN</name>
<dbReference type="NCBIfam" id="NF033634">
    <property type="entry name" value="SLATT_1"/>
    <property type="match status" value="1"/>
</dbReference>
<dbReference type="Pfam" id="PF14015">
    <property type="entry name" value="DUF4231"/>
    <property type="match status" value="1"/>
</dbReference>
<keyword evidence="2" id="KW-0812">Transmembrane</keyword>
<evidence type="ECO:0000313" key="4">
    <source>
        <dbReference type="Proteomes" id="UP001501195"/>
    </source>
</evidence>
<dbReference type="EMBL" id="BAABIL010000285">
    <property type="protein sequence ID" value="GAA4979625.1"/>
    <property type="molecule type" value="Genomic_DNA"/>
</dbReference>
<dbReference type="Proteomes" id="UP001501195">
    <property type="component" value="Unassembled WGS sequence"/>
</dbReference>
<evidence type="ECO:0008006" key="5">
    <source>
        <dbReference type="Google" id="ProtNLM"/>
    </source>
</evidence>
<organism evidence="3 4">
    <name type="scientific">Kineococcus glutinatus</name>
    <dbReference type="NCBI Taxonomy" id="1070872"/>
    <lineage>
        <taxon>Bacteria</taxon>
        <taxon>Bacillati</taxon>
        <taxon>Actinomycetota</taxon>
        <taxon>Actinomycetes</taxon>
        <taxon>Kineosporiales</taxon>
        <taxon>Kineosporiaceae</taxon>
        <taxon>Kineococcus</taxon>
    </lineage>
</organism>
<keyword evidence="4" id="KW-1185">Reference proteome</keyword>
<sequence length="180" mass="19560">MVDQPAARAATGTRRGTLDLWELLGEELPAPAAPASAGELLWREFSAHHRWYSRAARRNRVAYQVFKVAALVVGAVVPVLAATGARPWLTATVAAAVVACEALQQLFQFHENWISYRTAAEQLRQEGFGYAAHVAPYDDPATRDARLAQVMRETTSGEGARWVRTARRPPAGPGTPSTSP</sequence>
<protein>
    <recommendedName>
        <fullName evidence="5">DUF4231 domain-containing protein</fullName>
    </recommendedName>
</protein>